<evidence type="ECO:0000259" key="5">
    <source>
        <dbReference type="Pfam" id="PF01420"/>
    </source>
</evidence>
<dbReference type="Gene3D" id="3.90.220.20">
    <property type="entry name" value="DNA methylase specificity domains"/>
    <property type="match status" value="2"/>
</dbReference>
<dbReference type="Proteomes" id="UP000743107">
    <property type="component" value="Unassembled WGS sequence"/>
</dbReference>
<feature type="domain" description="Type I restriction modification DNA specificity" evidence="5">
    <location>
        <begin position="19"/>
        <end position="197"/>
    </location>
</feature>
<dbReference type="EMBL" id="JADOFV010000011">
    <property type="protein sequence ID" value="MBF7128153.1"/>
    <property type="molecule type" value="Genomic_DNA"/>
</dbReference>
<evidence type="ECO:0000256" key="1">
    <source>
        <dbReference type="ARBA" id="ARBA00010923"/>
    </source>
</evidence>
<dbReference type="InterPro" id="IPR052021">
    <property type="entry name" value="Type-I_RS_S_subunit"/>
</dbReference>
<name>A0AA41C130_PEDPE</name>
<dbReference type="SUPFAM" id="SSF116734">
    <property type="entry name" value="DNA methylase specificity domain"/>
    <property type="match status" value="2"/>
</dbReference>
<evidence type="ECO:0000313" key="6">
    <source>
        <dbReference type="EMBL" id="MBF7128153.1"/>
    </source>
</evidence>
<dbReference type="Gene3D" id="1.10.287.1120">
    <property type="entry name" value="Bipartite methylase S protein"/>
    <property type="match status" value="1"/>
</dbReference>
<evidence type="ECO:0000256" key="3">
    <source>
        <dbReference type="ARBA" id="ARBA00023125"/>
    </source>
</evidence>
<dbReference type="AlphaFoldDB" id="A0AA41C130"/>
<keyword evidence="3" id="KW-0238">DNA-binding</keyword>
<keyword evidence="6" id="KW-0255">Endonuclease</keyword>
<dbReference type="PANTHER" id="PTHR30408">
    <property type="entry name" value="TYPE-1 RESTRICTION ENZYME ECOKI SPECIFICITY PROTEIN"/>
    <property type="match status" value="1"/>
</dbReference>
<gene>
    <name evidence="6" type="ORF">ITQ97_10255</name>
</gene>
<comment type="caution">
    <text evidence="6">The sequence shown here is derived from an EMBL/GenBank/DDBJ whole genome shotgun (WGS) entry which is preliminary data.</text>
</comment>
<keyword evidence="6" id="KW-0540">Nuclease</keyword>
<dbReference type="InterPro" id="IPR044946">
    <property type="entry name" value="Restrct_endonuc_typeI_TRD_sf"/>
</dbReference>
<dbReference type="GO" id="GO:0009307">
    <property type="term" value="P:DNA restriction-modification system"/>
    <property type="evidence" value="ECO:0007669"/>
    <property type="project" value="UniProtKB-KW"/>
</dbReference>
<reference evidence="6" key="1">
    <citation type="submission" date="2020-11" db="EMBL/GenBank/DDBJ databases">
        <title>Antibiotic susceptibility profiles of Pediococcus pentosaceus from various origins and their implications for the safety assessment of strains with food-technology applications.</title>
        <authorList>
            <person name="Shani N."/>
            <person name="Oberhaensli S."/>
            <person name="Arias E."/>
        </authorList>
    </citation>
    <scope>NUCLEOTIDE SEQUENCE</scope>
    <source>
        <strain evidence="6">FAM 19164</strain>
    </source>
</reference>
<sequence length="397" mass="45666">MKDNQAKYPQLRFKGFTDPWVQRNIKEISKVFIGLVTSMTENYRDNGTLLIRNSDIKSGHFEFSKDPIYLDEVFAEKNASRRLKIGDVITVHTGDIGTSAVVGKREEGSIGFATINTRPDKSVLDSDYLSTYFNTTVHKHWAIKMSTGDGRSNYNLYDFNRLIVPLPNIEEQQKIGSFFKQLDNLITLHQRKLEHLKLEKKGLLQKMFPKKGEVVPELRFPGFTDAWEQRKLGEISKTTIGEFVIKNKQDSDAPYPVYNGGTSYTGFYDEFNNEGDKIVISARGANAGFVNYIGSRFWAGNSCYSIDILDKRKFSVEFMYQFLKRNQHLFTDYQQAANIPSVSKKDVATFIVKFPTPNEQCKIGSFFKQLDHLITLHQRKLKHLQLQKKGLLQQMFC</sequence>
<keyword evidence="2" id="KW-0680">Restriction system</keyword>
<dbReference type="Pfam" id="PF01420">
    <property type="entry name" value="Methylase_S"/>
    <property type="match status" value="2"/>
</dbReference>
<keyword evidence="4" id="KW-0175">Coiled coil</keyword>
<dbReference type="GO" id="GO:0004519">
    <property type="term" value="F:endonuclease activity"/>
    <property type="evidence" value="ECO:0007669"/>
    <property type="project" value="UniProtKB-KW"/>
</dbReference>
<dbReference type="GO" id="GO:0003677">
    <property type="term" value="F:DNA binding"/>
    <property type="evidence" value="ECO:0007669"/>
    <property type="project" value="UniProtKB-KW"/>
</dbReference>
<dbReference type="CDD" id="cd17291">
    <property type="entry name" value="RMtype1_S_MgeORF438P-TRD-CR_like"/>
    <property type="match status" value="1"/>
</dbReference>
<accession>A0AA41C130</accession>
<proteinExistence type="inferred from homology"/>
<comment type="similarity">
    <text evidence="1">Belongs to the type-I restriction system S methylase family.</text>
</comment>
<keyword evidence="6" id="KW-0378">Hydrolase</keyword>
<dbReference type="PANTHER" id="PTHR30408:SF12">
    <property type="entry name" value="TYPE I RESTRICTION ENZYME MJAVIII SPECIFICITY SUBUNIT"/>
    <property type="match status" value="1"/>
</dbReference>
<evidence type="ECO:0000313" key="7">
    <source>
        <dbReference type="Proteomes" id="UP000743107"/>
    </source>
</evidence>
<feature type="coiled-coil region" evidence="4">
    <location>
        <begin position="179"/>
        <end position="206"/>
    </location>
</feature>
<dbReference type="InterPro" id="IPR000055">
    <property type="entry name" value="Restrct_endonuc_typeI_TRD"/>
</dbReference>
<evidence type="ECO:0000256" key="2">
    <source>
        <dbReference type="ARBA" id="ARBA00022747"/>
    </source>
</evidence>
<evidence type="ECO:0000256" key="4">
    <source>
        <dbReference type="SAM" id="Coils"/>
    </source>
</evidence>
<feature type="domain" description="Type I restriction modification DNA specificity" evidence="5">
    <location>
        <begin position="226"/>
        <end position="384"/>
    </location>
</feature>
<protein>
    <submittedName>
        <fullName evidence="6">Restriction endonuclease subunit S</fullName>
    </submittedName>
</protein>
<dbReference type="RefSeq" id="WP_195752107.1">
    <property type="nucleotide sequence ID" value="NZ_JADOFV010000011.1"/>
</dbReference>
<organism evidence="6 7">
    <name type="scientific">Pediococcus pentosaceus</name>
    <dbReference type="NCBI Taxonomy" id="1255"/>
    <lineage>
        <taxon>Bacteria</taxon>
        <taxon>Bacillati</taxon>
        <taxon>Bacillota</taxon>
        <taxon>Bacilli</taxon>
        <taxon>Lactobacillales</taxon>
        <taxon>Lactobacillaceae</taxon>
        <taxon>Pediococcus</taxon>
    </lineage>
</organism>